<feature type="signal peptide" evidence="1">
    <location>
        <begin position="1"/>
        <end position="18"/>
    </location>
</feature>
<evidence type="ECO:0000313" key="2">
    <source>
        <dbReference type="EMBL" id="MBO8452313.1"/>
    </source>
</evidence>
<proteinExistence type="predicted"/>
<accession>A0A9D9HIJ5</accession>
<organism evidence="2 3">
    <name type="scientific">Candidatus Cryptobacteroides intestinavium</name>
    <dbReference type="NCBI Taxonomy" id="2840766"/>
    <lineage>
        <taxon>Bacteria</taxon>
        <taxon>Pseudomonadati</taxon>
        <taxon>Bacteroidota</taxon>
        <taxon>Bacteroidia</taxon>
        <taxon>Bacteroidales</taxon>
        <taxon>Candidatus Cryptobacteroides</taxon>
    </lineage>
</organism>
<comment type="caution">
    <text evidence="2">The sequence shown here is derived from an EMBL/GenBank/DDBJ whole genome shotgun (WGS) entry which is preliminary data.</text>
</comment>
<dbReference type="AlphaFoldDB" id="A0A9D9HIJ5"/>
<sequence>MKRISFLIAICLAGAMSAQTPNEYDRWASDNIGYYSTAPRSEIVVLPFFQQQALYNLFSPEKKVAVWEYKAEDIRNSENLTAAEKKTLLKFLRKYAKTRYLDIKSDRKYHIRFRKAGDELESVLRQRYNWDERKIFRYLECWLTDAEYEAYCTKYDVKG</sequence>
<feature type="chain" id="PRO_5038363749" evidence="1">
    <location>
        <begin position="19"/>
        <end position="159"/>
    </location>
</feature>
<evidence type="ECO:0000313" key="3">
    <source>
        <dbReference type="Proteomes" id="UP000823661"/>
    </source>
</evidence>
<protein>
    <submittedName>
        <fullName evidence="2">Uncharacterized protein</fullName>
    </submittedName>
</protein>
<dbReference type="Proteomes" id="UP000823661">
    <property type="component" value="Unassembled WGS sequence"/>
</dbReference>
<evidence type="ECO:0000256" key="1">
    <source>
        <dbReference type="SAM" id="SignalP"/>
    </source>
</evidence>
<reference evidence="2" key="2">
    <citation type="journal article" date="2021" name="PeerJ">
        <title>Extensive microbial diversity within the chicken gut microbiome revealed by metagenomics and culture.</title>
        <authorList>
            <person name="Gilroy R."/>
            <person name="Ravi A."/>
            <person name="Getino M."/>
            <person name="Pursley I."/>
            <person name="Horton D.L."/>
            <person name="Alikhan N.F."/>
            <person name="Baker D."/>
            <person name="Gharbi K."/>
            <person name="Hall N."/>
            <person name="Watson M."/>
            <person name="Adriaenssens E.M."/>
            <person name="Foster-Nyarko E."/>
            <person name="Jarju S."/>
            <person name="Secka A."/>
            <person name="Antonio M."/>
            <person name="Oren A."/>
            <person name="Chaudhuri R.R."/>
            <person name="La Ragione R."/>
            <person name="Hildebrand F."/>
            <person name="Pallen M.J."/>
        </authorList>
    </citation>
    <scope>NUCLEOTIDE SEQUENCE</scope>
    <source>
        <strain evidence="2">B1-20833</strain>
    </source>
</reference>
<gene>
    <name evidence="2" type="ORF">IAC06_05460</name>
</gene>
<reference evidence="2" key="1">
    <citation type="submission" date="2020-10" db="EMBL/GenBank/DDBJ databases">
        <authorList>
            <person name="Gilroy R."/>
        </authorList>
    </citation>
    <scope>NUCLEOTIDE SEQUENCE</scope>
    <source>
        <strain evidence="2">B1-20833</strain>
    </source>
</reference>
<dbReference type="EMBL" id="JADIMI010000052">
    <property type="protein sequence ID" value="MBO8452313.1"/>
    <property type="molecule type" value="Genomic_DNA"/>
</dbReference>
<name>A0A9D9HIJ5_9BACT</name>
<keyword evidence="1" id="KW-0732">Signal</keyword>